<keyword evidence="1" id="KW-0812">Transmembrane</keyword>
<feature type="transmembrane region" description="Helical" evidence="1">
    <location>
        <begin position="91"/>
        <end position="108"/>
    </location>
</feature>
<dbReference type="RefSeq" id="WP_284480912.1">
    <property type="nucleotide sequence ID" value="NZ_JASNJD010000006.1"/>
</dbReference>
<dbReference type="EMBL" id="JASNJD010000006">
    <property type="protein sequence ID" value="MDK3018103.1"/>
    <property type="molecule type" value="Genomic_DNA"/>
</dbReference>
<protein>
    <submittedName>
        <fullName evidence="2">MAPEG family protein</fullName>
    </submittedName>
</protein>
<keyword evidence="1" id="KW-0472">Membrane</keyword>
<organism evidence="2 3">
    <name type="scientific">Pseudodonghicola flavimaris</name>
    <dbReference type="NCBI Taxonomy" id="3050036"/>
    <lineage>
        <taxon>Bacteria</taxon>
        <taxon>Pseudomonadati</taxon>
        <taxon>Pseudomonadota</taxon>
        <taxon>Alphaproteobacteria</taxon>
        <taxon>Rhodobacterales</taxon>
        <taxon>Paracoccaceae</taxon>
        <taxon>Pseudodonghicola</taxon>
    </lineage>
</organism>
<comment type="caution">
    <text evidence="2">The sequence shown here is derived from an EMBL/GenBank/DDBJ whole genome shotgun (WGS) entry which is preliminary data.</text>
</comment>
<evidence type="ECO:0000256" key="1">
    <source>
        <dbReference type="SAM" id="Phobius"/>
    </source>
</evidence>
<name>A0ABT7F0H2_9RHOB</name>
<feature type="transmembrane region" description="Helical" evidence="1">
    <location>
        <begin position="120"/>
        <end position="141"/>
    </location>
</feature>
<sequence>MTGTGRIALTAWTAGTLWALAVVFLPLAADLPYLPAPVAVPGALLAPGLVLAAQLIAQGLGRAPAGRIAETGAMIVLGLALWPFVALSLGGWTVILLGLALALARLLAWGAGSHAGLRGAAFAASLIPSLLATVRAGWLWLG</sequence>
<reference evidence="2 3" key="1">
    <citation type="submission" date="2023-05" db="EMBL/GenBank/DDBJ databases">
        <title>Pseudodonghicola sp. nov.</title>
        <authorList>
            <person name="Huang J."/>
        </authorList>
    </citation>
    <scope>NUCLEOTIDE SEQUENCE [LARGE SCALE GENOMIC DNA]</scope>
    <source>
        <strain evidence="2 3">IC7</strain>
    </source>
</reference>
<evidence type="ECO:0000313" key="2">
    <source>
        <dbReference type="EMBL" id="MDK3018103.1"/>
    </source>
</evidence>
<gene>
    <name evidence="2" type="ORF">QO033_10485</name>
</gene>
<feature type="transmembrane region" description="Helical" evidence="1">
    <location>
        <begin position="34"/>
        <end position="56"/>
    </location>
</feature>
<evidence type="ECO:0000313" key="3">
    <source>
        <dbReference type="Proteomes" id="UP001243757"/>
    </source>
</evidence>
<keyword evidence="3" id="KW-1185">Reference proteome</keyword>
<proteinExistence type="predicted"/>
<accession>A0ABT7F0H2</accession>
<keyword evidence="1" id="KW-1133">Transmembrane helix</keyword>
<dbReference type="Proteomes" id="UP001243757">
    <property type="component" value="Unassembled WGS sequence"/>
</dbReference>
<feature type="transmembrane region" description="Helical" evidence="1">
    <location>
        <begin position="7"/>
        <end position="28"/>
    </location>
</feature>